<comment type="caution">
    <text evidence="2">The sequence shown here is derived from an EMBL/GenBank/DDBJ whole genome shotgun (WGS) entry which is preliminary data.</text>
</comment>
<name>A0ABR3NE68_9TELE</name>
<gene>
    <name evidence="2" type="ORF">QQF64_034887</name>
</gene>
<evidence type="ECO:0000313" key="2">
    <source>
        <dbReference type="EMBL" id="KAL1275264.1"/>
    </source>
</evidence>
<dbReference type="Proteomes" id="UP001558613">
    <property type="component" value="Unassembled WGS sequence"/>
</dbReference>
<protein>
    <recommendedName>
        <fullName evidence="4">Secreted protein</fullName>
    </recommendedName>
</protein>
<evidence type="ECO:0008006" key="4">
    <source>
        <dbReference type="Google" id="ProtNLM"/>
    </source>
</evidence>
<evidence type="ECO:0000256" key="1">
    <source>
        <dbReference type="SAM" id="SignalP"/>
    </source>
</evidence>
<keyword evidence="1" id="KW-0732">Signal</keyword>
<proteinExistence type="predicted"/>
<dbReference type="EMBL" id="JAYMGO010000004">
    <property type="protein sequence ID" value="KAL1275264.1"/>
    <property type="molecule type" value="Genomic_DNA"/>
</dbReference>
<accession>A0ABR3NE68</accession>
<sequence>MNALLLLLGSFISSIMNPRRFSLSSSAAAPCFFICHQIHKSITASSSVTRNEQIHGTDASAHTLIKPADARALQSESISDAAV</sequence>
<keyword evidence="3" id="KW-1185">Reference proteome</keyword>
<feature type="signal peptide" evidence="1">
    <location>
        <begin position="1"/>
        <end position="18"/>
    </location>
</feature>
<reference evidence="2 3" key="1">
    <citation type="submission" date="2023-09" db="EMBL/GenBank/DDBJ databases">
        <authorList>
            <person name="Wang M."/>
        </authorList>
    </citation>
    <scope>NUCLEOTIDE SEQUENCE [LARGE SCALE GENOMIC DNA]</scope>
    <source>
        <strain evidence="2">GT-2023</strain>
        <tissue evidence="2">Liver</tissue>
    </source>
</reference>
<organism evidence="2 3">
    <name type="scientific">Cirrhinus molitorella</name>
    <name type="common">mud carp</name>
    <dbReference type="NCBI Taxonomy" id="172907"/>
    <lineage>
        <taxon>Eukaryota</taxon>
        <taxon>Metazoa</taxon>
        <taxon>Chordata</taxon>
        <taxon>Craniata</taxon>
        <taxon>Vertebrata</taxon>
        <taxon>Euteleostomi</taxon>
        <taxon>Actinopterygii</taxon>
        <taxon>Neopterygii</taxon>
        <taxon>Teleostei</taxon>
        <taxon>Ostariophysi</taxon>
        <taxon>Cypriniformes</taxon>
        <taxon>Cyprinidae</taxon>
        <taxon>Labeoninae</taxon>
        <taxon>Labeonini</taxon>
        <taxon>Cirrhinus</taxon>
    </lineage>
</organism>
<feature type="chain" id="PRO_5047248178" description="Secreted protein" evidence="1">
    <location>
        <begin position="19"/>
        <end position="83"/>
    </location>
</feature>
<evidence type="ECO:0000313" key="3">
    <source>
        <dbReference type="Proteomes" id="UP001558613"/>
    </source>
</evidence>